<dbReference type="NCBIfam" id="TIGR01352">
    <property type="entry name" value="tonB_Cterm"/>
    <property type="match status" value="1"/>
</dbReference>
<evidence type="ECO:0000256" key="3">
    <source>
        <dbReference type="ARBA" id="ARBA00022989"/>
    </source>
</evidence>
<dbReference type="GO" id="GO:0016020">
    <property type="term" value="C:membrane"/>
    <property type="evidence" value="ECO:0007669"/>
    <property type="project" value="UniProtKB-SubCell"/>
</dbReference>
<comment type="subcellular location">
    <subcellularLocation>
        <location evidence="1">Membrane</location>
        <topology evidence="1">Single-pass membrane protein</topology>
    </subcellularLocation>
</comment>
<dbReference type="RefSeq" id="WP_138347492.1">
    <property type="nucleotide sequence ID" value="NZ_SROY01000001.1"/>
</dbReference>
<keyword evidence="3" id="KW-1133">Transmembrane helix</keyword>
<evidence type="ECO:0000256" key="5">
    <source>
        <dbReference type="SAM" id="SignalP"/>
    </source>
</evidence>
<dbReference type="Proteomes" id="UP000308508">
    <property type="component" value="Unassembled WGS sequence"/>
</dbReference>
<keyword evidence="5" id="KW-0732">Signal</keyword>
<dbReference type="Gene3D" id="3.30.1150.10">
    <property type="match status" value="1"/>
</dbReference>
<evidence type="ECO:0000256" key="4">
    <source>
        <dbReference type="ARBA" id="ARBA00023136"/>
    </source>
</evidence>
<keyword evidence="2" id="KW-0812">Transmembrane</keyword>
<feature type="chain" id="PRO_5024330472" evidence="5">
    <location>
        <begin position="26"/>
        <end position="171"/>
    </location>
</feature>
<dbReference type="EMBL" id="SROY01000001">
    <property type="protein sequence ID" value="TLX23085.1"/>
    <property type="molecule type" value="Genomic_DNA"/>
</dbReference>
<comment type="caution">
    <text evidence="7">The sequence shown here is derived from an EMBL/GenBank/DDBJ whole genome shotgun (WGS) entry which is preliminary data.</text>
</comment>
<dbReference type="STRING" id="1123377.GCA_000423885_00915"/>
<dbReference type="InterPro" id="IPR006260">
    <property type="entry name" value="TonB/TolA_C"/>
</dbReference>
<proteinExistence type="predicted"/>
<dbReference type="SUPFAM" id="SSF74653">
    <property type="entry name" value="TolA/TonB C-terminal domain"/>
    <property type="match status" value="1"/>
</dbReference>
<evidence type="ECO:0000313" key="7">
    <source>
        <dbReference type="EMBL" id="TLX23085.1"/>
    </source>
</evidence>
<evidence type="ECO:0000313" key="8">
    <source>
        <dbReference type="Proteomes" id="UP000308508"/>
    </source>
</evidence>
<accession>A0A5R9PHX6</accession>
<protein>
    <submittedName>
        <fullName evidence="7">TonB family protein</fullName>
    </submittedName>
</protein>
<keyword evidence="8" id="KW-1185">Reference proteome</keyword>
<organism evidence="7 8">
    <name type="scientific">Thermomonas fusca</name>
    <dbReference type="NCBI Taxonomy" id="215690"/>
    <lineage>
        <taxon>Bacteria</taxon>
        <taxon>Pseudomonadati</taxon>
        <taxon>Pseudomonadota</taxon>
        <taxon>Gammaproteobacteria</taxon>
        <taxon>Lysobacterales</taxon>
        <taxon>Lysobacteraceae</taxon>
        <taxon>Thermomonas</taxon>
    </lineage>
</organism>
<name>A0A5R9PHX6_9GAMM</name>
<dbReference type="AlphaFoldDB" id="A0A5R9PHX6"/>
<dbReference type="Pfam" id="PF03544">
    <property type="entry name" value="TonB_C"/>
    <property type="match status" value="1"/>
</dbReference>
<keyword evidence="4" id="KW-0472">Membrane</keyword>
<feature type="domain" description="TonB C-terminal" evidence="6">
    <location>
        <begin position="77"/>
        <end position="143"/>
    </location>
</feature>
<sequence length="171" mass="17988">MSMSAGARIAVFASAVALFCGVVGCASRPPASQPREGYAADGAVSAEIADSADADARYQPMPGSSYLDPLPLRDNAKPEYPPALLAQKLPPATVVVRLIVDGAGKVADARIIGNAGAEPEFAEAVLAAVRGWTFHPLKRVTGRMVEPLPFTQHYRFVFRQLNGRAVVELGG</sequence>
<evidence type="ECO:0000256" key="1">
    <source>
        <dbReference type="ARBA" id="ARBA00004167"/>
    </source>
</evidence>
<evidence type="ECO:0000259" key="6">
    <source>
        <dbReference type="Pfam" id="PF03544"/>
    </source>
</evidence>
<dbReference type="InterPro" id="IPR037682">
    <property type="entry name" value="TonB_C"/>
</dbReference>
<evidence type="ECO:0000256" key="2">
    <source>
        <dbReference type="ARBA" id="ARBA00022692"/>
    </source>
</evidence>
<feature type="signal peptide" evidence="5">
    <location>
        <begin position="1"/>
        <end position="25"/>
    </location>
</feature>
<gene>
    <name evidence="7" type="ORF">E5S66_03415</name>
</gene>
<dbReference type="GO" id="GO:0055085">
    <property type="term" value="P:transmembrane transport"/>
    <property type="evidence" value="ECO:0007669"/>
    <property type="project" value="InterPro"/>
</dbReference>
<reference evidence="7 8" key="1">
    <citation type="submission" date="2019-04" db="EMBL/GenBank/DDBJ databases">
        <authorList>
            <person name="Grouzdev D.S."/>
            <person name="Nazina T.N."/>
        </authorList>
    </citation>
    <scope>NUCLEOTIDE SEQUENCE [LARGE SCALE GENOMIC DNA]</scope>
    <source>
        <strain evidence="7 8">SHC 3-19</strain>
    </source>
</reference>